<dbReference type="EMBL" id="CU928162">
    <property type="protein sequence ID" value="CAR09505.1"/>
    <property type="molecule type" value="Genomic_DNA"/>
</dbReference>
<dbReference type="KEGG" id="ecq:ECED1_3498"/>
<name>B7MZI7_ECO81</name>
<dbReference type="HOGENOM" id="CLU_3167398_0_0_6"/>
<sequence>MELPKGSEWIPEVCWRDPFTGGYPATACEGMETRGSEKTKSLHAHME</sequence>
<protein>
    <submittedName>
        <fullName evidence="1">Uncharacterized protein</fullName>
    </submittedName>
</protein>
<reference evidence="2" key="1">
    <citation type="journal article" date="2009" name="PLoS Genet.">
        <title>Organised genome dynamics in the Escherichia coli species results in highly diverse adaptive paths.</title>
        <authorList>
            <person name="Touchon M."/>
            <person name="Hoede C."/>
            <person name="Tenaillon O."/>
            <person name="Barbe V."/>
            <person name="Baeriswyl S."/>
            <person name="Bidet P."/>
            <person name="Bingen E."/>
            <person name="Bonacorsi S."/>
            <person name="Bouchier C."/>
            <person name="Bouvet O."/>
            <person name="Calteau A."/>
            <person name="Chiapello H."/>
            <person name="Clermont O."/>
            <person name="Cruveiller S."/>
            <person name="Danchin A."/>
            <person name="Diard M."/>
            <person name="Dossat C."/>
            <person name="Karoui M.E."/>
            <person name="Frapy E."/>
            <person name="Garry L."/>
            <person name="Ghigo J.M."/>
            <person name="Gilles A.M."/>
            <person name="Johnson J."/>
            <person name="Le Bouguenec C."/>
            <person name="Lescat M."/>
            <person name="Mangenot S."/>
            <person name="Martinez-Jehanne V."/>
            <person name="Matic I."/>
            <person name="Nassif X."/>
            <person name="Oztas S."/>
            <person name="Petit M.A."/>
            <person name="Pichon C."/>
            <person name="Rouy Z."/>
            <person name="Ruf C.S."/>
            <person name="Schneider D."/>
            <person name="Tourret J."/>
            <person name="Vacherie B."/>
            <person name="Vallenet D."/>
            <person name="Medigue C."/>
            <person name="Rocha E.P.C."/>
            <person name="Denamur E."/>
        </authorList>
    </citation>
    <scope>NUCLEOTIDE SEQUENCE [LARGE SCALE GENOMIC DNA]</scope>
    <source>
        <strain evidence="2">ED1a</strain>
    </source>
</reference>
<evidence type="ECO:0000313" key="2">
    <source>
        <dbReference type="Proteomes" id="UP000000748"/>
    </source>
</evidence>
<proteinExistence type="predicted"/>
<gene>
    <name evidence="1" type="ordered locus">ECED1_3498</name>
</gene>
<accession>B7MZI7</accession>
<dbReference type="Proteomes" id="UP000000748">
    <property type="component" value="Chromosome"/>
</dbReference>
<organism evidence="1 2">
    <name type="scientific">Escherichia coli O81 (strain ED1a)</name>
    <dbReference type="NCBI Taxonomy" id="585397"/>
    <lineage>
        <taxon>Bacteria</taxon>
        <taxon>Pseudomonadati</taxon>
        <taxon>Pseudomonadota</taxon>
        <taxon>Gammaproteobacteria</taxon>
        <taxon>Enterobacterales</taxon>
        <taxon>Enterobacteriaceae</taxon>
        <taxon>Escherichia</taxon>
    </lineage>
</organism>
<evidence type="ECO:0000313" key="1">
    <source>
        <dbReference type="EMBL" id="CAR09505.1"/>
    </source>
</evidence>
<dbReference type="AlphaFoldDB" id="B7MZI7"/>